<comment type="caution">
    <text evidence="1">The sequence shown here is derived from an EMBL/GenBank/DDBJ whole genome shotgun (WGS) entry which is preliminary data.</text>
</comment>
<dbReference type="PATRIC" id="fig|1354264.4.peg.4775"/>
<proteinExistence type="predicted"/>
<accession>A0A1B7JAV6</accession>
<dbReference type="AlphaFoldDB" id="A0A1B7JAV6"/>
<name>A0A1B7JAV6_9ENTR</name>
<sequence length="56" mass="6320">MSEKMMKQNELLEVAKAMRDYIDALPTDVVAALPVMPGFDRDWADEVIYEAESASK</sequence>
<gene>
    <name evidence="1" type="ORF">M989_04595</name>
</gene>
<protein>
    <submittedName>
        <fullName evidence="1">Uncharacterized protein</fullName>
    </submittedName>
</protein>
<evidence type="ECO:0000313" key="1">
    <source>
        <dbReference type="EMBL" id="OAT44804.1"/>
    </source>
</evidence>
<dbReference type="Proteomes" id="UP000078386">
    <property type="component" value="Unassembled WGS sequence"/>
</dbReference>
<evidence type="ECO:0000313" key="2">
    <source>
        <dbReference type="Proteomes" id="UP000078386"/>
    </source>
</evidence>
<keyword evidence="2" id="KW-1185">Reference proteome</keyword>
<reference evidence="1 2" key="1">
    <citation type="submission" date="2016-04" db="EMBL/GenBank/DDBJ databases">
        <title>ATOL: Assembling a taxonomically balanced genome-scale reconstruction of the evolutionary history of the Enterobacteriaceae.</title>
        <authorList>
            <person name="Plunkett G.III."/>
            <person name="Neeno-Eckwall E.C."/>
            <person name="Glasner J.D."/>
            <person name="Perna N.T."/>
        </authorList>
    </citation>
    <scope>NUCLEOTIDE SEQUENCE [LARGE SCALE GENOMIC DNA]</scope>
    <source>
        <strain evidence="1 2">ATCC 51603</strain>
    </source>
</reference>
<organism evidence="1 2">
    <name type="scientific">Kluyvera georgiana ATCC 51603</name>
    <dbReference type="NCBI Taxonomy" id="1354264"/>
    <lineage>
        <taxon>Bacteria</taxon>
        <taxon>Pseudomonadati</taxon>
        <taxon>Pseudomonadota</taxon>
        <taxon>Gammaproteobacteria</taxon>
        <taxon>Enterobacterales</taxon>
        <taxon>Enterobacteriaceae</taxon>
        <taxon>Kluyvera</taxon>
    </lineage>
</organism>
<dbReference type="EMBL" id="LXEU01000100">
    <property type="protein sequence ID" value="OAT44804.1"/>
    <property type="molecule type" value="Genomic_DNA"/>
</dbReference>
<dbReference type="RefSeq" id="WP_007372287.1">
    <property type="nucleotide sequence ID" value="NZ_LXEU01000100.1"/>
</dbReference>